<organism evidence="2 3">
    <name type="scientific">Crucibulum laeve</name>
    <dbReference type="NCBI Taxonomy" id="68775"/>
    <lineage>
        <taxon>Eukaryota</taxon>
        <taxon>Fungi</taxon>
        <taxon>Dikarya</taxon>
        <taxon>Basidiomycota</taxon>
        <taxon>Agaricomycotina</taxon>
        <taxon>Agaricomycetes</taxon>
        <taxon>Agaricomycetidae</taxon>
        <taxon>Agaricales</taxon>
        <taxon>Agaricineae</taxon>
        <taxon>Nidulariaceae</taxon>
        <taxon>Crucibulum</taxon>
    </lineage>
</organism>
<evidence type="ECO:0000259" key="1">
    <source>
        <dbReference type="Pfam" id="PF23153"/>
    </source>
</evidence>
<evidence type="ECO:0000313" key="3">
    <source>
        <dbReference type="Proteomes" id="UP000308652"/>
    </source>
</evidence>
<gene>
    <name evidence="2" type="ORF">BDQ12DRAFT_603953</name>
</gene>
<dbReference type="OrthoDB" id="783096at2759"/>
<accession>A0A5C3M4L7</accession>
<proteinExistence type="predicted"/>
<dbReference type="Proteomes" id="UP000308652">
    <property type="component" value="Unassembled WGS sequence"/>
</dbReference>
<evidence type="ECO:0000313" key="2">
    <source>
        <dbReference type="EMBL" id="TFK39555.1"/>
    </source>
</evidence>
<protein>
    <recommendedName>
        <fullName evidence="1">Aip3p/Bud6 N-terminal domain-containing protein</fullName>
    </recommendedName>
</protein>
<dbReference type="InterPro" id="IPR056279">
    <property type="entry name" value="Aip3p_Bud6_N"/>
</dbReference>
<name>A0A5C3M4L7_9AGAR</name>
<sequence length="160" mass="17916">YTMYQPSHSSRASSSSASTTNSSNWYWNQASKNPGDVPTAVRSLLNSTKRLQETLRLWSTGQASETQVSDIFVTIGTEFNSTVHAFAYHKIDLSDIHSIPKELREVLEQCLAEDPSPQVLDIFMPSVRQILYKLLKGLQSRQDAWKAVGGRMPMIPADAR</sequence>
<feature type="domain" description="Aip3p/Bud6 N-terminal" evidence="1">
    <location>
        <begin position="39"/>
        <end position="146"/>
    </location>
</feature>
<reference evidence="2 3" key="1">
    <citation type="journal article" date="2019" name="Nat. Ecol. Evol.">
        <title>Megaphylogeny resolves global patterns of mushroom evolution.</title>
        <authorList>
            <person name="Varga T."/>
            <person name="Krizsan K."/>
            <person name="Foldi C."/>
            <person name="Dima B."/>
            <person name="Sanchez-Garcia M."/>
            <person name="Sanchez-Ramirez S."/>
            <person name="Szollosi G.J."/>
            <person name="Szarkandi J.G."/>
            <person name="Papp V."/>
            <person name="Albert L."/>
            <person name="Andreopoulos W."/>
            <person name="Angelini C."/>
            <person name="Antonin V."/>
            <person name="Barry K.W."/>
            <person name="Bougher N.L."/>
            <person name="Buchanan P."/>
            <person name="Buyck B."/>
            <person name="Bense V."/>
            <person name="Catcheside P."/>
            <person name="Chovatia M."/>
            <person name="Cooper J."/>
            <person name="Damon W."/>
            <person name="Desjardin D."/>
            <person name="Finy P."/>
            <person name="Geml J."/>
            <person name="Haridas S."/>
            <person name="Hughes K."/>
            <person name="Justo A."/>
            <person name="Karasinski D."/>
            <person name="Kautmanova I."/>
            <person name="Kiss B."/>
            <person name="Kocsube S."/>
            <person name="Kotiranta H."/>
            <person name="LaButti K.M."/>
            <person name="Lechner B.E."/>
            <person name="Liimatainen K."/>
            <person name="Lipzen A."/>
            <person name="Lukacs Z."/>
            <person name="Mihaltcheva S."/>
            <person name="Morgado L.N."/>
            <person name="Niskanen T."/>
            <person name="Noordeloos M.E."/>
            <person name="Ohm R.A."/>
            <person name="Ortiz-Santana B."/>
            <person name="Ovrebo C."/>
            <person name="Racz N."/>
            <person name="Riley R."/>
            <person name="Savchenko A."/>
            <person name="Shiryaev A."/>
            <person name="Soop K."/>
            <person name="Spirin V."/>
            <person name="Szebenyi C."/>
            <person name="Tomsovsky M."/>
            <person name="Tulloss R.E."/>
            <person name="Uehling J."/>
            <person name="Grigoriev I.V."/>
            <person name="Vagvolgyi C."/>
            <person name="Papp T."/>
            <person name="Martin F.M."/>
            <person name="Miettinen O."/>
            <person name="Hibbett D.S."/>
            <person name="Nagy L.G."/>
        </authorList>
    </citation>
    <scope>NUCLEOTIDE SEQUENCE [LARGE SCALE GENOMIC DNA]</scope>
    <source>
        <strain evidence="2 3">CBS 166.37</strain>
    </source>
</reference>
<feature type="non-terminal residue" evidence="2">
    <location>
        <position position="1"/>
    </location>
</feature>
<keyword evidence="3" id="KW-1185">Reference proteome</keyword>
<dbReference type="AlphaFoldDB" id="A0A5C3M4L7"/>
<dbReference type="Pfam" id="PF23153">
    <property type="entry name" value="Aip3p_Bud6_N"/>
    <property type="match status" value="1"/>
</dbReference>
<dbReference type="EMBL" id="ML213599">
    <property type="protein sequence ID" value="TFK39555.1"/>
    <property type="molecule type" value="Genomic_DNA"/>
</dbReference>